<gene>
    <name evidence="7" type="ORF">IW256_004680</name>
</gene>
<dbReference type="InterPro" id="IPR036291">
    <property type="entry name" value="NAD(P)-bd_dom_sf"/>
</dbReference>
<dbReference type="InterPro" id="IPR010071">
    <property type="entry name" value="AA_adenyl_dom"/>
</dbReference>
<dbReference type="SMART" id="SM00823">
    <property type="entry name" value="PKS_PP"/>
    <property type="match status" value="2"/>
</dbReference>
<dbReference type="PANTHER" id="PTHR45527">
    <property type="entry name" value="NONRIBOSOMAL PEPTIDE SYNTHETASE"/>
    <property type="match status" value="1"/>
</dbReference>
<dbReference type="GO" id="GO:0044550">
    <property type="term" value="P:secondary metabolite biosynthetic process"/>
    <property type="evidence" value="ECO:0007669"/>
    <property type="project" value="TreeGrafter"/>
</dbReference>
<dbReference type="InterPro" id="IPR023213">
    <property type="entry name" value="CAT-like_dom_sf"/>
</dbReference>
<dbReference type="CDD" id="cd19531">
    <property type="entry name" value="LCL_NRPS-like"/>
    <property type="match status" value="2"/>
</dbReference>
<protein>
    <submittedName>
        <fullName evidence="7">Amino acid adenylation domain-containing protein/thioester reductase-like protein</fullName>
    </submittedName>
</protein>
<proteinExistence type="predicted"/>
<keyword evidence="4" id="KW-0436">Ligase</keyword>
<dbReference type="Gene3D" id="1.10.1200.10">
    <property type="entry name" value="ACP-like"/>
    <property type="match status" value="1"/>
</dbReference>
<dbReference type="GO" id="GO:0072330">
    <property type="term" value="P:monocarboxylic acid biosynthetic process"/>
    <property type="evidence" value="ECO:0007669"/>
    <property type="project" value="UniProtKB-ARBA"/>
</dbReference>
<feature type="domain" description="Carrier" evidence="6">
    <location>
        <begin position="1021"/>
        <end position="1096"/>
    </location>
</feature>
<reference evidence="7" key="1">
    <citation type="submission" date="2020-11" db="EMBL/GenBank/DDBJ databases">
        <title>Sequencing the genomes of 1000 actinobacteria strains.</title>
        <authorList>
            <person name="Klenk H.-P."/>
        </authorList>
    </citation>
    <scope>NUCLEOTIDE SEQUENCE</scope>
    <source>
        <strain evidence="7">DSM 43175</strain>
    </source>
</reference>
<dbReference type="SUPFAM" id="SSF52777">
    <property type="entry name" value="CoA-dependent acyltransferases"/>
    <property type="match status" value="4"/>
</dbReference>
<dbReference type="InterPro" id="IPR001242">
    <property type="entry name" value="Condensation_dom"/>
</dbReference>
<dbReference type="Pfam" id="PF13193">
    <property type="entry name" value="AMP-binding_C"/>
    <property type="match status" value="2"/>
</dbReference>
<dbReference type="InterPro" id="IPR029058">
    <property type="entry name" value="AB_hydrolase_fold"/>
</dbReference>
<dbReference type="GO" id="GO:0005829">
    <property type="term" value="C:cytosol"/>
    <property type="evidence" value="ECO:0007669"/>
    <property type="project" value="TreeGrafter"/>
</dbReference>
<feature type="compositionally biased region" description="Basic and acidic residues" evidence="5">
    <location>
        <begin position="1"/>
        <end position="16"/>
    </location>
</feature>
<evidence type="ECO:0000313" key="8">
    <source>
        <dbReference type="Proteomes" id="UP000614047"/>
    </source>
</evidence>
<dbReference type="Gene3D" id="3.30.559.30">
    <property type="entry name" value="Nonribosomal peptide synthetase, condensation domain"/>
    <property type="match status" value="2"/>
</dbReference>
<dbReference type="CDD" id="cd05235">
    <property type="entry name" value="SDR_e1"/>
    <property type="match status" value="1"/>
</dbReference>
<dbReference type="FunFam" id="3.40.50.980:FF:000001">
    <property type="entry name" value="Non-ribosomal peptide synthetase"/>
    <property type="match status" value="2"/>
</dbReference>
<dbReference type="Pfam" id="PF00550">
    <property type="entry name" value="PP-binding"/>
    <property type="match status" value="2"/>
</dbReference>
<evidence type="ECO:0000256" key="5">
    <source>
        <dbReference type="SAM" id="MobiDB-lite"/>
    </source>
</evidence>
<dbReference type="SUPFAM" id="SSF47336">
    <property type="entry name" value="ACP-like"/>
    <property type="match status" value="2"/>
</dbReference>
<sequence>MTERTRPRDLSAGRRELLRRRLAGRSPDRPRLPAAGSVPRGERPRLSFTQERLWFLDQLMPGTIAYNAPAAYRLRGPLDHGVLERAVETVVARHEVLRTRYGVVDGEPYQVVDEAGGFVLEVVDLSGSADGVGEARRLVRSEGETPFDLASGPLFRARLVRLGVDDHVLLLTFHHILFDAWSLGTFKREVSVAYEALSRGGVPELEDLPVQYADFAAWQREWLSGEVLERQIDYWRDRLEGAPPALELPADRPRPPLPSFRGGVVDFVIPPDVVEGLRRLAQERGATLFMVMLAAYQALLARYTRSTDIVVAAPAAGRPRLELEKLIGFFVNTLPLRTDVGGDPTFGELVDRVREGALEAFAHQDVPFERVVEELAPPRDLSRNPVIQVWLYLIDGDFVDQAEAPLELPGIESRAFGENITTTRFDLETHLVASADGGVDGKLVFAADLFDVETMERFAGHLVGLLSRVAADPGVVVSRVEVMPEDERRRVLEEWSGASVPAPVPVVGSVSEWFERQVAATPDAVAVVCGEERLSFAELNARANRLAWWLRGRGVGADDVVGVCLRRGVDLPVAVLAVVKAGGAYLPLDASYPVDRLAGMLADAGAVMVLGEEAVRDRLPAGVPAFVLDADRDAVADCPDADPPQLAGPEDLLYVYFTSGSTGRPKGVAVPHRVLLNVLGWHRRLYAERPVALAYFPFTSDASFYEMATAWVAGGAVVLADEEDQVDPARLAALLDRHRVTKVIMPNVALDQLLEHACQDPAEPGAPVPLASLREVVATGDRLKVGPAARAVFRRLEGVVLDNHYGPTEAHAVTAARLTGDPRAWPAVPSIGRPVAYARVHLLDEAMNPVPPGVPGELYAGGGGVARGYAGRPDLTAERFVPDPFSAEPGRRLYRTGDLARWRPDGTLEFLGRIDHQVKIRGYRIEPGEIETVLRAHPAVREAVAVPAETPGGEPSITAYVIPAGAPAGDAELRAHLRGRLPDYMIPSTFVTLSSFPLTVTGKVDRNRLPAPGSEAGGFAAPRTREERAVAEVWADVLGRDRVGRTDDFFALGGHSLLATRVNARLREAFGADLPLRALFENRTVADLARVLREAAPSAAVPLRSARRGERPRLSFGQQRLWFLDQLMPGNLAYNMTGAYRFRGSLDAATLERALDAVVARHEVLRTRYGVVDGEPYQVVDEAGGFVLEVVDLSGSADGVGEARRLVRSEGETPFDLASGPLFRARLVRLGVDDHVLLLTFHHSVFDGSSIEVFHRDLSTAYATLSLGETPPGGVPELEDLPVQYADFAAWQREWLSGEVLERQIDYWRDRLEGAPPALELPADRPRPPQPSFRGGVVHFSIPPDVVRGLRRVAHERGATLFMAMLAAYQALLARYSRSTDIVVGFPTAGRTHSDLEKLIGFFVNSLPLRTDVGGDPTFGELVDRVREGALEAFAHQDVPFERVVEELAPPRDLSRNPVIQMWFDLFTVGGGFRLGDGAVAERFDPGVITTRFDMELLMEDAGEEIGARLVYATDLFDVETMERFAGHLVGLLSRVAADPGVVVSRVEVMPEDERRRVLEEWSGASVPAPVPVVGSVSEWFERQVAATPDAVAVVCGEERLSFAELNARANRLAWWLRGRGVGADDVVGVCLRRGVDLPVAVLAVVKAGGAYLPLDASYPVDRLAGMLADAGAVMVLGEEAVRDRLPAGVPAFVLDADRDAVADCPDADPPQLAGPEDLLYVYFTSGSTGRPKGVALPHRALLNVFAWQLQRSPDPVPTLQYAPANFDISFQETFDTWLAGGPLVLVDEDTRADPERLTAMMGEAGVRRLHCPPMVLDQLAQAVAAGAPEPPLTEVITAGEELQLTPEIRELLERRARAGAPITIDNQYGPTEAHIVTAARLDGDPAEWPDLPSIGSPVPGTAVHLLDESFRPVPTGVPGELCAAGPQLAYGYLGRPELTADRFVPDPFSAEPGRRLYRTGDLARRRPDGTLEFLGRIDHQVKIRGYRIEPGEIEAALTAHPLVEEAVVIPVRAGGDRRLAAYLVPAAGADPRPADLRVRLKRSLPEYMIPAHFVNVPAIPLTGNGKLDRAALPDPFEAGAPAARTAPRTGTERLVHDLWAGLLGGEEIGVDQDFFDLGGHSLLATRIITRIRRDHGVELPLRALFEHRTIEDLARVIDAARAQGTPGAHDPAGALGHGPGEPGPDAHPMLTARLDEDLTFGGGNGHAPAAGPAPAHVLLTGATGFLGAHLLRELLDRSAATVTCLVRAGGEVQARERILARLRDAGRWDGSHGERVRCLAGDLSAPDLGLDAVAYRRLAAEVGAIYHCGAEVSALKTYDQLEPVNVGGVRGLLRLASRGDGVRFHFVSTVSVAPLAADGTGWAERWPDGGREIADSPDVVRASNGYVQTKWVAERLVAEARARGLAASIYRPARVTGDSRGGPAGQGASGVRDGADDALAHFVRGCVEAGVAPAEDMTDLWTPVDQAAAMIVALSLRPGTAGRVFNLPADQVRLSAVWDHLAAAGHRLRRVDYEEWRRAVRAAGPANPAFWIAEVPVRQAGAATEEGRGRVIGRGLPVHWDGAARAAAPAGLDAPRVPGALIRRYIDDLMARALTS</sequence>
<dbReference type="FunFam" id="2.30.38.10:FF:000001">
    <property type="entry name" value="Non-ribosomal peptide synthetase PvdI"/>
    <property type="match status" value="2"/>
</dbReference>
<dbReference type="InterPro" id="IPR020806">
    <property type="entry name" value="PKS_PP-bd"/>
</dbReference>
<dbReference type="RefSeq" id="WP_197013014.1">
    <property type="nucleotide sequence ID" value="NZ_JADOUA010000001.1"/>
</dbReference>
<dbReference type="PROSITE" id="PS50075">
    <property type="entry name" value="CARRIER"/>
    <property type="match status" value="2"/>
</dbReference>
<dbReference type="InterPro" id="IPR013120">
    <property type="entry name" value="FAR_NAD-bd"/>
</dbReference>
<feature type="region of interest" description="Disordered" evidence="5">
    <location>
        <begin position="2164"/>
        <end position="2183"/>
    </location>
</feature>
<dbReference type="InterPro" id="IPR036736">
    <property type="entry name" value="ACP-like_sf"/>
</dbReference>
<dbReference type="InterPro" id="IPR020845">
    <property type="entry name" value="AMP-binding_CS"/>
</dbReference>
<dbReference type="Pfam" id="PF00501">
    <property type="entry name" value="AMP-binding"/>
    <property type="match status" value="2"/>
</dbReference>
<dbReference type="Gene3D" id="2.30.38.10">
    <property type="entry name" value="Luciferase, Domain 3"/>
    <property type="match status" value="2"/>
</dbReference>
<accession>A0A931DM76</accession>
<dbReference type="PROSITE" id="PS00012">
    <property type="entry name" value="PHOSPHOPANTETHEINE"/>
    <property type="match status" value="1"/>
</dbReference>
<dbReference type="PROSITE" id="PS00455">
    <property type="entry name" value="AMP_BINDING"/>
    <property type="match status" value="2"/>
</dbReference>
<dbReference type="Pfam" id="PF07993">
    <property type="entry name" value="NAD_binding_4"/>
    <property type="match status" value="1"/>
</dbReference>
<dbReference type="InterPro" id="IPR009081">
    <property type="entry name" value="PP-bd_ACP"/>
</dbReference>
<evidence type="ECO:0000256" key="4">
    <source>
        <dbReference type="ARBA" id="ARBA00022598"/>
    </source>
</evidence>
<dbReference type="Gene3D" id="3.30.559.10">
    <property type="entry name" value="Chloramphenicol acetyltransferase-like domain"/>
    <property type="match status" value="2"/>
</dbReference>
<organism evidence="7 8">
    <name type="scientific">Actinomadura viridis</name>
    <dbReference type="NCBI Taxonomy" id="58110"/>
    <lineage>
        <taxon>Bacteria</taxon>
        <taxon>Bacillati</taxon>
        <taxon>Actinomycetota</taxon>
        <taxon>Actinomycetes</taxon>
        <taxon>Streptosporangiales</taxon>
        <taxon>Thermomonosporaceae</taxon>
        <taxon>Actinomadura</taxon>
    </lineage>
</organism>
<dbReference type="NCBIfam" id="TIGR01746">
    <property type="entry name" value="Thioester-redct"/>
    <property type="match status" value="1"/>
</dbReference>
<dbReference type="GO" id="GO:0008610">
    <property type="term" value="P:lipid biosynthetic process"/>
    <property type="evidence" value="ECO:0007669"/>
    <property type="project" value="UniProtKB-ARBA"/>
</dbReference>
<dbReference type="Gene3D" id="3.30.300.30">
    <property type="match status" value="2"/>
</dbReference>
<evidence type="ECO:0000256" key="1">
    <source>
        <dbReference type="ARBA" id="ARBA00001957"/>
    </source>
</evidence>
<dbReference type="Proteomes" id="UP000614047">
    <property type="component" value="Unassembled WGS sequence"/>
</dbReference>
<name>A0A931DM76_9ACTN</name>
<dbReference type="FunFam" id="1.10.1200.10:FF:000016">
    <property type="entry name" value="Non-ribosomal peptide synthase"/>
    <property type="match status" value="2"/>
</dbReference>
<dbReference type="InterPro" id="IPR000873">
    <property type="entry name" value="AMP-dep_synth/lig_dom"/>
</dbReference>
<comment type="cofactor">
    <cofactor evidence="1">
        <name>pantetheine 4'-phosphate</name>
        <dbReference type="ChEBI" id="CHEBI:47942"/>
    </cofactor>
</comment>
<dbReference type="NCBIfam" id="TIGR01733">
    <property type="entry name" value="AA-adenyl-dom"/>
    <property type="match status" value="2"/>
</dbReference>
<dbReference type="Gene3D" id="3.40.50.980">
    <property type="match status" value="4"/>
</dbReference>
<dbReference type="GO" id="GO:0016874">
    <property type="term" value="F:ligase activity"/>
    <property type="evidence" value="ECO:0007669"/>
    <property type="project" value="UniProtKB-KW"/>
</dbReference>
<evidence type="ECO:0000256" key="3">
    <source>
        <dbReference type="ARBA" id="ARBA00022553"/>
    </source>
</evidence>
<dbReference type="SUPFAM" id="SSF51735">
    <property type="entry name" value="NAD(P)-binding Rossmann-fold domains"/>
    <property type="match status" value="1"/>
</dbReference>
<dbReference type="InterPro" id="IPR045851">
    <property type="entry name" value="AMP-bd_C_sf"/>
</dbReference>
<dbReference type="Gene3D" id="3.40.50.720">
    <property type="entry name" value="NAD(P)-binding Rossmann-like Domain"/>
    <property type="match status" value="1"/>
</dbReference>
<comment type="caution">
    <text evidence="7">The sequence shown here is derived from an EMBL/GenBank/DDBJ whole genome shotgun (WGS) entry which is preliminary data.</text>
</comment>
<dbReference type="InterPro" id="IPR006162">
    <property type="entry name" value="Ppantetheine_attach_site"/>
</dbReference>
<dbReference type="SUPFAM" id="SSF56801">
    <property type="entry name" value="Acetyl-CoA synthetase-like"/>
    <property type="match status" value="2"/>
</dbReference>
<evidence type="ECO:0000259" key="6">
    <source>
        <dbReference type="PROSITE" id="PS50075"/>
    </source>
</evidence>
<dbReference type="Gene3D" id="3.40.50.1820">
    <property type="entry name" value="alpha/beta hydrolase"/>
    <property type="match status" value="1"/>
</dbReference>
<dbReference type="Pfam" id="PF00668">
    <property type="entry name" value="Condensation"/>
    <property type="match status" value="2"/>
</dbReference>
<dbReference type="InterPro" id="IPR010080">
    <property type="entry name" value="Thioester_reductase-like_dom"/>
</dbReference>
<dbReference type="FunFam" id="3.30.300.30:FF:000010">
    <property type="entry name" value="Enterobactin synthetase component F"/>
    <property type="match status" value="2"/>
</dbReference>
<evidence type="ECO:0000256" key="2">
    <source>
        <dbReference type="ARBA" id="ARBA00022450"/>
    </source>
</evidence>
<dbReference type="GO" id="GO:0031177">
    <property type="term" value="F:phosphopantetheine binding"/>
    <property type="evidence" value="ECO:0007669"/>
    <property type="project" value="InterPro"/>
</dbReference>
<feature type="region of interest" description="Disordered" evidence="5">
    <location>
        <begin position="1"/>
        <end position="43"/>
    </location>
</feature>
<dbReference type="GO" id="GO:0043041">
    <property type="term" value="P:amino acid activation for nonribosomal peptide biosynthetic process"/>
    <property type="evidence" value="ECO:0007669"/>
    <property type="project" value="TreeGrafter"/>
</dbReference>
<keyword evidence="3" id="KW-0597">Phosphoprotein</keyword>
<evidence type="ECO:0000313" key="7">
    <source>
        <dbReference type="EMBL" id="MBG6090567.1"/>
    </source>
</evidence>
<dbReference type="PANTHER" id="PTHR45527:SF1">
    <property type="entry name" value="FATTY ACID SYNTHASE"/>
    <property type="match status" value="1"/>
</dbReference>
<keyword evidence="2" id="KW-0596">Phosphopantetheine</keyword>
<dbReference type="EMBL" id="JADOUA010000001">
    <property type="protein sequence ID" value="MBG6090567.1"/>
    <property type="molecule type" value="Genomic_DNA"/>
</dbReference>
<dbReference type="InterPro" id="IPR025110">
    <property type="entry name" value="AMP-bd_C"/>
</dbReference>
<feature type="domain" description="Carrier" evidence="6">
    <location>
        <begin position="2087"/>
        <end position="2162"/>
    </location>
</feature>
<keyword evidence="8" id="KW-1185">Reference proteome</keyword>